<sequence length="194" mass="20711">GGREIVSTLDTALRTLGRAAPDPGRAYGAFEQAFQGFGLGLPSIPLTTSNRLRQKQNRDALTDATRWLALGTAVGLAGAAKPETYPEAVRWRSRVCDWCDVEAEAASRTRADKASTPSPRCRTAFVDHLTAGMGTLAPVRQVQLTTPMPSLALAYRDYGDARRAEGLARRNRDVLRAGHPGMIPAGVALDLVGG</sequence>
<accession>A0A0F3IPI4</accession>
<dbReference type="EMBL" id="LAJY01000541">
    <property type="protein sequence ID" value="KJV08542.1"/>
    <property type="molecule type" value="Genomic_DNA"/>
</dbReference>
<comment type="caution">
    <text evidence="1">The sequence shown here is derived from an EMBL/GenBank/DDBJ whole genome shotgun (WGS) entry which is preliminary data.</text>
</comment>
<dbReference type="RefSeq" id="WP_045776939.1">
    <property type="nucleotide sequence ID" value="NZ_LAJY01000541.1"/>
</dbReference>
<feature type="non-terminal residue" evidence="1">
    <location>
        <position position="1"/>
    </location>
</feature>
<evidence type="ECO:0008006" key="3">
    <source>
        <dbReference type="Google" id="ProtNLM"/>
    </source>
</evidence>
<reference evidence="1 2" key="1">
    <citation type="submission" date="2015-03" db="EMBL/GenBank/DDBJ databases">
        <title>Draft genome sequence of Elstera litoralis.</title>
        <authorList>
            <person name="Rahalkar M.C."/>
            <person name="Dhakephalkar P.K."/>
            <person name="Pore S.D."/>
            <person name="Arora P."/>
            <person name="Kapse N.G."/>
            <person name="Pandit P.S."/>
        </authorList>
    </citation>
    <scope>NUCLEOTIDE SEQUENCE [LARGE SCALE GENOMIC DNA]</scope>
    <source>
        <strain evidence="1 2">Dia-1</strain>
    </source>
</reference>
<evidence type="ECO:0000313" key="2">
    <source>
        <dbReference type="Proteomes" id="UP000033774"/>
    </source>
</evidence>
<name>A0A0F3IPI4_9PROT</name>
<dbReference type="Proteomes" id="UP000033774">
    <property type="component" value="Unassembled WGS sequence"/>
</dbReference>
<organism evidence="1 2">
    <name type="scientific">Elstera litoralis</name>
    <dbReference type="NCBI Taxonomy" id="552518"/>
    <lineage>
        <taxon>Bacteria</taxon>
        <taxon>Pseudomonadati</taxon>
        <taxon>Pseudomonadota</taxon>
        <taxon>Alphaproteobacteria</taxon>
        <taxon>Rhodospirillales</taxon>
        <taxon>Rhodospirillaceae</taxon>
        <taxon>Elstera</taxon>
    </lineage>
</organism>
<dbReference type="AlphaFoldDB" id="A0A0F3IPI4"/>
<evidence type="ECO:0000313" key="1">
    <source>
        <dbReference type="EMBL" id="KJV08542.1"/>
    </source>
</evidence>
<gene>
    <name evidence="1" type="ORF">VZ95_17150</name>
</gene>
<proteinExistence type="predicted"/>
<protein>
    <recommendedName>
        <fullName evidence="3">DNA circulation N-terminal domain-containing protein</fullName>
    </recommendedName>
</protein>
<keyword evidence="2" id="KW-1185">Reference proteome</keyword>